<dbReference type="InParanoid" id="A2E5G1"/>
<dbReference type="VEuPathDB" id="TrichDB:TVAG_301390"/>
<dbReference type="EMBL" id="DS113307">
    <property type="protein sequence ID" value="EAY12122.1"/>
    <property type="molecule type" value="Genomic_DNA"/>
</dbReference>
<proteinExistence type="predicted"/>
<reference evidence="2" key="2">
    <citation type="journal article" date="2007" name="Science">
        <title>Draft genome sequence of the sexually transmitted pathogen Trichomonas vaginalis.</title>
        <authorList>
            <person name="Carlton J.M."/>
            <person name="Hirt R.P."/>
            <person name="Silva J.C."/>
            <person name="Delcher A.L."/>
            <person name="Schatz M."/>
            <person name="Zhao Q."/>
            <person name="Wortman J.R."/>
            <person name="Bidwell S.L."/>
            <person name="Alsmark U.C.M."/>
            <person name="Besteiro S."/>
            <person name="Sicheritz-Ponten T."/>
            <person name="Noel C.J."/>
            <person name="Dacks J.B."/>
            <person name="Foster P.G."/>
            <person name="Simillion C."/>
            <person name="Van de Peer Y."/>
            <person name="Miranda-Saavedra D."/>
            <person name="Barton G.J."/>
            <person name="Westrop G.D."/>
            <person name="Mueller S."/>
            <person name="Dessi D."/>
            <person name="Fiori P.L."/>
            <person name="Ren Q."/>
            <person name="Paulsen I."/>
            <person name="Zhang H."/>
            <person name="Bastida-Corcuera F.D."/>
            <person name="Simoes-Barbosa A."/>
            <person name="Brown M.T."/>
            <person name="Hayes R.D."/>
            <person name="Mukherjee M."/>
            <person name="Okumura C.Y."/>
            <person name="Schneider R."/>
            <person name="Smith A.J."/>
            <person name="Vanacova S."/>
            <person name="Villalvazo M."/>
            <person name="Haas B.J."/>
            <person name="Pertea M."/>
            <person name="Feldblyum T.V."/>
            <person name="Utterback T.R."/>
            <person name="Shu C.L."/>
            <person name="Osoegawa K."/>
            <person name="de Jong P.J."/>
            <person name="Hrdy I."/>
            <person name="Horvathova L."/>
            <person name="Zubacova Z."/>
            <person name="Dolezal P."/>
            <person name="Malik S.B."/>
            <person name="Logsdon J.M. Jr."/>
            <person name="Henze K."/>
            <person name="Gupta A."/>
            <person name="Wang C.C."/>
            <person name="Dunne R.L."/>
            <person name="Upcroft J.A."/>
            <person name="Upcroft P."/>
            <person name="White O."/>
            <person name="Salzberg S.L."/>
            <person name="Tang P."/>
            <person name="Chiu C.-H."/>
            <person name="Lee Y.-S."/>
            <person name="Embley T.M."/>
            <person name="Coombs G.H."/>
            <person name="Mottram J.C."/>
            <person name="Tachezy J."/>
            <person name="Fraser-Liggett C.M."/>
            <person name="Johnson P.J."/>
        </authorList>
    </citation>
    <scope>NUCLEOTIDE SEQUENCE [LARGE SCALE GENOMIC DNA]</scope>
    <source>
        <strain evidence="2">G3</strain>
    </source>
</reference>
<sequence>MRALIKDPKKIKIVQQTLVALKKVGDDLKLEIDAQYFVLRSLNSSNSALPVVRMHPSFFTNYEYDSDQPQILCQLSIQSLLFAFKNVNNTTSLSFSIDTNANKFILCVEDRSGISHSWELYIQETVLLTALYDLETAVVKVHCRFDTFNGVKNAFKGSENVTMEVSRTEDRPTQMILQSANYDSSIVSSLTIKKGESCDCIFNDDSNRIKLRFALGDFLVALKLASIYSQKIEMFLISPGHPIIIKSSLAGQVTFEIALATGTDEWPADDTSQREGDGPVTPTTLTPQTAQSQANSWRRGTPTVSPARQNVPASPSNRGAPSLSEEDNAGMRDSQILAMGLFDASPDYPYRRRITGQYAENSQPSSSESESD</sequence>
<feature type="compositionally biased region" description="Polar residues" evidence="1">
    <location>
        <begin position="281"/>
        <end position="319"/>
    </location>
</feature>
<evidence type="ECO:0000313" key="2">
    <source>
        <dbReference type="EMBL" id="EAY12122.1"/>
    </source>
</evidence>
<dbReference type="FunFam" id="3.70.10.10:FF:000070">
    <property type="entry name" value="Uncharacterized protein"/>
    <property type="match status" value="1"/>
</dbReference>
<dbReference type="SMR" id="A2E5G1"/>
<dbReference type="InterPro" id="IPR007268">
    <property type="entry name" value="Rad9/Ddc1"/>
</dbReference>
<evidence type="ECO:0000313" key="3">
    <source>
        <dbReference type="Proteomes" id="UP000001542"/>
    </source>
</evidence>
<dbReference type="GO" id="GO:0030896">
    <property type="term" value="C:checkpoint clamp complex"/>
    <property type="evidence" value="ECO:0000318"/>
    <property type="project" value="GO_Central"/>
</dbReference>
<dbReference type="OrthoDB" id="60092at2759"/>
<dbReference type="InterPro" id="IPR046938">
    <property type="entry name" value="DNA_clamp_sf"/>
</dbReference>
<dbReference type="AlphaFoldDB" id="A2E5G1"/>
<dbReference type="Gene3D" id="3.70.10.10">
    <property type="match status" value="1"/>
</dbReference>
<dbReference type="GO" id="GO:0031573">
    <property type="term" value="P:mitotic intra-S DNA damage checkpoint signaling"/>
    <property type="evidence" value="ECO:0000318"/>
    <property type="project" value="GO_Central"/>
</dbReference>
<dbReference type="VEuPathDB" id="TrichDB:TVAGG3_0069400"/>
<gene>
    <name evidence="2" type="ORF">TVAG_301390</name>
</gene>
<name>A2E5G1_TRIV3</name>
<dbReference type="GO" id="GO:0071479">
    <property type="term" value="P:cellular response to ionizing radiation"/>
    <property type="evidence" value="ECO:0000318"/>
    <property type="project" value="GO_Central"/>
</dbReference>
<protein>
    <recommendedName>
        <fullName evidence="4">DNA repair protein rad9</fullName>
    </recommendedName>
</protein>
<dbReference type="RefSeq" id="XP_001324345.1">
    <property type="nucleotide sequence ID" value="XM_001324310.1"/>
</dbReference>
<dbReference type="Proteomes" id="UP000001542">
    <property type="component" value="Unassembled WGS sequence"/>
</dbReference>
<evidence type="ECO:0000256" key="1">
    <source>
        <dbReference type="SAM" id="MobiDB-lite"/>
    </source>
</evidence>
<dbReference type="Pfam" id="PF04139">
    <property type="entry name" value="Rad9"/>
    <property type="match status" value="1"/>
</dbReference>
<keyword evidence="3" id="KW-1185">Reference proteome</keyword>
<evidence type="ECO:0008006" key="4">
    <source>
        <dbReference type="Google" id="ProtNLM"/>
    </source>
</evidence>
<accession>A2E5G1</accession>
<dbReference type="GO" id="GO:0000076">
    <property type="term" value="P:DNA replication checkpoint signaling"/>
    <property type="evidence" value="ECO:0000318"/>
    <property type="project" value="GO_Central"/>
</dbReference>
<feature type="region of interest" description="Disordered" evidence="1">
    <location>
        <begin position="264"/>
        <end position="372"/>
    </location>
</feature>
<dbReference type="GO" id="GO:0006281">
    <property type="term" value="P:DNA repair"/>
    <property type="evidence" value="ECO:0000318"/>
    <property type="project" value="GO_Central"/>
</dbReference>
<organism evidence="2 3">
    <name type="scientific">Trichomonas vaginalis (strain ATCC PRA-98 / G3)</name>
    <dbReference type="NCBI Taxonomy" id="412133"/>
    <lineage>
        <taxon>Eukaryota</taxon>
        <taxon>Metamonada</taxon>
        <taxon>Parabasalia</taxon>
        <taxon>Trichomonadida</taxon>
        <taxon>Trichomonadidae</taxon>
        <taxon>Trichomonas</taxon>
    </lineage>
</organism>
<dbReference type="SUPFAM" id="SSF55979">
    <property type="entry name" value="DNA clamp"/>
    <property type="match status" value="1"/>
</dbReference>
<dbReference type="STRING" id="5722.A2E5G1"/>
<reference evidence="2" key="1">
    <citation type="submission" date="2006-10" db="EMBL/GenBank/DDBJ databases">
        <authorList>
            <person name="Amadeo P."/>
            <person name="Zhao Q."/>
            <person name="Wortman J."/>
            <person name="Fraser-Liggett C."/>
            <person name="Carlton J."/>
        </authorList>
    </citation>
    <scope>NUCLEOTIDE SEQUENCE</scope>
    <source>
        <strain evidence="2">G3</strain>
    </source>
</reference>
<dbReference type="PANTHER" id="PTHR15237:SF0">
    <property type="entry name" value="CELL CYCLE CHECKPOINT CONTROL PROTEIN"/>
    <property type="match status" value="1"/>
</dbReference>
<dbReference type="KEGG" id="tva:4770084"/>
<dbReference type="PANTHER" id="PTHR15237">
    <property type="entry name" value="DNA REPAIR PROTEIN RAD9"/>
    <property type="match status" value="1"/>
</dbReference>